<dbReference type="GO" id="GO:0006753">
    <property type="term" value="P:nucleoside phosphate metabolic process"/>
    <property type="evidence" value="ECO:0007669"/>
    <property type="project" value="TreeGrafter"/>
</dbReference>
<dbReference type="PROSITE" id="PS51462">
    <property type="entry name" value="NUDIX"/>
    <property type="match status" value="1"/>
</dbReference>
<evidence type="ECO:0000256" key="7">
    <source>
        <dbReference type="ARBA" id="ARBA00022842"/>
    </source>
</evidence>
<dbReference type="AlphaFoldDB" id="A0A0F9Y414"/>
<keyword evidence="7" id="KW-0460">Magnesium</keyword>
<comment type="similarity">
    <text evidence="2">Belongs to the Nudix hydrolase family. NudF subfamily.</text>
</comment>
<dbReference type="PANTHER" id="PTHR11839:SF5">
    <property type="entry name" value="ADP-RIBOSE PYROPHOSPHATASE"/>
    <property type="match status" value="1"/>
</dbReference>
<dbReference type="PANTHER" id="PTHR11839">
    <property type="entry name" value="UDP/ADP-SUGAR PYROPHOSPHATASE"/>
    <property type="match status" value="1"/>
</dbReference>
<dbReference type="PROSITE" id="PS00893">
    <property type="entry name" value="NUDIX_BOX"/>
    <property type="match status" value="1"/>
</dbReference>
<dbReference type="GO" id="GO:0005829">
    <property type="term" value="C:cytosol"/>
    <property type="evidence" value="ECO:0007669"/>
    <property type="project" value="TreeGrafter"/>
</dbReference>
<dbReference type="InterPro" id="IPR009288">
    <property type="entry name" value="AIG2-like_dom"/>
</dbReference>
<reference evidence="14" key="1">
    <citation type="journal article" date="2015" name="Nature">
        <title>Complex archaea that bridge the gap between prokaryotes and eukaryotes.</title>
        <authorList>
            <person name="Spang A."/>
            <person name="Saw J.H."/>
            <person name="Jorgensen S.L."/>
            <person name="Zaremba-Niedzwiedzka K."/>
            <person name="Martijn J."/>
            <person name="Lind A.E."/>
            <person name="van Eijk R."/>
            <person name="Schleper C."/>
            <person name="Guy L."/>
            <person name="Ettema T.J."/>
        </authorList>
    </citation>
    <scope>NUCLEOTIDE SEQUENCE</scope>
</reference>
<comment type="cofactor">
    <cofactor evidence="1">
        <name>Mg(2+)</name>
        <dbReference type="ChEBI" id="CHEBI:18420"/>
    </cofactor>
</comment>
<evidence type="ECO:0000256" key="11">
    <source>
        <dbReference type="ARBA" id="ARBA00033056"/>
    </source>
</evidence>
<dbReference type="GO" id="GO:0046872">
    <property type="term" value="F:metal ion binding"/>
    <property type="evidence" value="ECO:0007669"/>
    <property type="project" value="UniProtKB-KW"/>
</dbReference>
<evidence type="ECO:0000256" key="4">
    <source>
        <dbReference type="ARBA" id="ARBA00013297"/>
    </source>
</evidence>
<accession>A0A0F9Y414</accession>
<evidence type="ECO:0000256" key="8">
    <source>
        <dbReference type="ARBA" id="ARBA00025164"/>
    </source>
</evidence>
<dbReference type="InterPro" id="IPR000086">
    <property type="entry name" value="NUDIX_hydrolase_dom"/>
</dbReference>
<feature type="domain" description="Nudix hydrolase" evidence="13">
    <location>
        <begin position="214"/>
        <end position="354"/>
    </location>
</feature>
<keyword evidence="6" id="KW-0378">Hydrolase</keyword>
<evidence type="ECO:0000313" key="14">
    <source>
        <dbReference type="EMBL" id="KKN99423.1"/>
    </source>
</evidence>
<dbReference type="CDD" id="cd24155">
    <property type="entry name" value="NUDIX_ADPRase"/>
    <property type="match status" value="1"/>
</dbReference>
<dbReference type="SUPFAM" id="SSF55811">
    <property type="entry name" value="Nudix"/>
    <property type="match status" value="1"/>
</dbReference>
<dbReference type="Gene3D" id="3.90.79.10">
    <property type="entry name" value="Nucleoside Triphosphate Pyrophosphohydrolase"/>
    <property type="match status" value="1"/>
</dbReference>
<evidence type="ECO:0000256" key="12">
    <source>
        <dbReference type="ARBA" id="ARBA00049546"/>
    </source>
</evidence>
<dbReference type="Gene3D" id="3.10.490.10">
    <property type="entry name" value="Gamma-glutamyl cyclotransferase-like"/>
    <property type="match status" value="1"/>
</dbReference>
<dbReference type="GO" id="GO:0047631">
    <property type="term" value="F:ADP-ribose diphosphatase activity"/>
    <property type="evidence" value="ECO:0007669"/>
    <property type="project" value="UniProtKB-EC"/>
</dbReference>
<evidence type="ECO:0000256" key="9">
    <source>
        <dbReference type="ARBA" id="ARBA00030162"/>
    </source>
</evidence>
<dbReference type="EMBL" id="LAZR01000047">
    <property type="protein sequence ID" value="KKN99423.1"/>
    <property type="molecule type" value="Genomic_DNA"/>
</dbReference>
<dbReference type="InterPro" id="IPR004385">
    <property type="entry name" value="NDP_pyrophosphatase"/>
</dbReference>
<dbReference type="NCBIfam" id="TIGR00052">
    <property type="entry name" value="nudix-type nucleoside diphosphatase, YffH/AdpP family"/>
    <property type="match status" value="1"/>
</dbReference>
<dbReference type="Pfam" id="PF06094">
    <property type="entry name" value="GGACT"/>
    <property type="match status" value="1"/>
</dbReference>
<organism evidence="14">
    <name type="scientific">marine sediment metagenome</name>
    <dbReference type="NCBI Taxonomy" id="412755"/>
    <lineage>
        <taxon>unclassified sequences</taxon>
        <taxon>metagenomes</taxon>
        <taxon>ecological metagenomes</taxon>
    </lineage>
</organism>
<evidence type="ECO:0000256" key="2">
    <source>
        <dbReference type="ARBA" id="ARBA00007482"/>
    </source>
</evidence>
<evidence type="ECO:0000259" key="13">
    <source>
        <dbReference type="PROSITE" id="PS51462"/>
    </source>
</evidence>
<dbReference type="CDD" id="cd06661">
    <property type="entry name" value="GGCT_like"/>
    <property type="match status" value="1"/>
</dbReference>
<dbReference type="Pfam" id="PF00293">
    <property type="entry name" value="NUDIX"/>
    <property type="match status" value="1"/>
</dbReference>
<dbReference type="EC" id="3.6.1.13" evidence="3"/>
<evidence type="ECO:0000256" key="3">
    <source>
        <dbReference type="ARBA" id="ARBA00012453"/>
    </source>
</evidence>
<dbReference type="SUPFAM" id="SSF110857">
    <property type="entry name" value="Gamma-glutamyl cyclotransferase-like"/>
    <property type="match status" value="1"/>
</dbReference>
<name>A0A0F9Y414_9ZZZZ</name>
<dbReference type="GO" id="GO:0019693">
    <property type="term" value="P:ribose phosphate metabolic process"/>
    <property type="evidence" value="ECO:0007669"/>
    <property type="project" value="TreeGrafter"/>
</dbReference>
<evidence type="ECO:0000256" key="10">
    <source>
        <dbReference type="ARBA" id="ARBA00030308"/>
    </source>
</evidence>
<comment type="function">
    <text evidence="8">Acts on ADP-mannose and ADP-glucose as well as ADP-ribose. Prevents glycogen biosynthesis. The reaction catalyzed by this enzyme is a limiting step of the gluconeogenic process.</text>
</comment>
<dbReference type="GO" id="GO:0019144">
    <property type="term" value="F:ADP-sugar diphosphatase activity"/>
    <property type="evidence" value="ECO:0007669"/>
    <property type="project" value="TreeGrafter"/>
</dbReference>
<sequence length="377" mass="41808">MTDLFLYGSLRHVPLLEIVLGRTSDRLDISADRLPDHVALSVVEGPFPCIVPASGQSAEGLLLRGLGQNDLDRLNFYEGSFAYDLKGVRLESGASALGYFARPDQWSTREPWSLAQWQAEWGALSCFAAREVMDYFGVYTADRVAQMFPMIRSRAAAQMNALGSKHGAGTLDGKVRIDRIDRAYTNYFALNEYHLSHERFDGTMTDVLERAVFVATDAALVLPYDPVRDRVMLVEQLRMGPVARGDRAQWQLEPIAGRVDPGESPEDAAHREAQEEAGLTLRKLEKIAEVYASPGDSTEFFYIYLGLADLPDGSTGVNGLEVENEDIRSHLIGFDALMTMVDQLEAANAPLVIAAYWLARHRERLRLEAPAATPEVT</sequence>
<evidence type="ECO:0000256" key="5">
    <source>
        <dbReference type="ARBA" id="ARBA00022723"/>
    </source>
</evidence>
<keyword evidence="5" id="KW-0479">Metal-binding</keyword>
<dbReference type="InterPro" id="IPR013024">
    <property type="entry name" value="GGCT-like"/>
</dbReference>
<comment type="catalytic activity">
    <reaction evidence="12">
        <text>ADP-D-ribose + H2O = D-ribose 5-phosphate + AMP + 2 H(+)</text>
        <dbReference type="Rhea" id="RHEA:10412"/>
        <dbReference type="ChEBI" id="CHEBI:15377"/>
        <dbReference type="ChEBI" id="CHEBI:15378"/>
        <dbReference type="ChEBI" id="CHEBI:57967"/>
        <dbReference type="ChEBI" id="CHEBI:78346"/>
        <dbReference type="ChEBI" id="CHEBI:456215"/>
        <dbReference type="EC" id="3.6.1.13"/>
    </reaction>
</comment>
<protein>
    <recommendedName>
        <fullName evidence="4">ADP-ribose pyrophosphatase</fullName>
        <ecNumber evidence="3">3.6.1.13</ecNumber>
    </recommendedName>
    <alternativeName>
        <fullName evidence="9">ADP-ribose diphosphatase</fullName>
    </alternativeName>
    <alternativeName>
        <fullName evidence="11">ADP-ribose phosphohydrolase</fullName>
    </alternativeName>
    <alternativeName>
        <fullName evidence="10">Adenosine diphosphoribose pyrophosphatase</fullName>
    </alternativeName>
</protein>
<dbReference type="InterPro" id="IPR020084">
    <property type="entry name" value="NUDIX_hydrolase_CS"/>
</dbReference>
<dbReference type="InterPro" id="IPR015797">
    <property type="entry name" value="NUDIX_hydrolase-like_dom_sf"/>
</dbReference>
<gene>
    <name evidence="14" type="ORF">LCGC14_0138690</name>
</gene>
<dbReference type="InterPro" id="IPR036568">
    <property type="entry name" value="GGCT-like_sf"/>
</dbReference>
<evidence type="ECO:0000256" key="6">
    <source>
        <dbReference type="ARBA" id="ARBA00022801"/>
    </source>
</evidence>
<evidence type="ECO:0000256" key="1">
    <source>
        <dbReference type="ARBA" id="ARBA00001946"/>
    </source>
</evidence>
<proteinExistence type="inferred from homology"/>
<comment type="caution">
    <text evidence="14">The sequence shown here is derived from an EMBL/GenBank/DDBJ whole genome shotgun (WGS) entry which is preliminary data.</text>
</comment>